<dbReference type="InterPro" id="IPR017871">
    <property type="entry name" value="ABC_transporter-like_CS"/>
</dbReference>
<dbReference type="RefSeq" id="WP_330957401.1">
    <property type="nucleotide sequence ID" value="NZ_JAZGJQ010000001.1"/>
</dbReference>
<protein>
    <submittedName>
        <fullName evidence="13">ABC transporter ATP-binding protein/permease</fullName>
    </submittedName>
</protein>
<dbReference type="InterPro" id="IPR003593">
    <property type="entry name" value="AAA+_ATPase"/>
</dbReference>
<evidence type="ECO:0000256" key="6">
    <source>
        <dbReference type="ARBA" id="ARBA00022840"/>
    </source>
</evidence>
<dbReference type="InterPro" id="IPR003838">
    <property type="entry name" value="ABC3_permease_C"/>
</dbReference>
<evidence type="ECO:0000256" key="5">
    <source>
        <dbReference type="ARBA" id="ARBA00022741"/>
    </source>
</evidence>
<evidence type="ECO:0000313" key="14">
    <source>
        <dbReference type="Proteomes" id="UP001332931"/>
    </source>
</evidence>
<comment type="similarity">
    <text evidence="9">Belongs to the ABC transporter superfamily. Macrolide exporter (TC 3.A.1.122) family.</text>
</comment>
<dbReference type="PROSITE" id="PS50893">
    <property type="entry name" value="ABC_TRANSPORTER_2"/>
    <property type="match status" value="1"/>
</dbReference>
<feature type="transmembrane region" description="Helical" evidence="11">
    <location>
        <begin position="309"/>
        <end position="328"/>
    </location>
</feature>
<evidence type="ECO:0000256" key="11">
    <source>
        <dbReference type="SAM" id="Phobius"/>
    </source>
</evidence>
<keyword evidence="8 11" id="KW-0472">Membrane</keyword>
<dbReference type="PROSITE" id="PS00211">
    <property type="entry name" value="ABC_TRANSPORTER_1"/>
    <property type="match status" value="1"/>
</dbReference>
<dbReference type="SMART" id="SM00382">
    <property type="entry name" value="AAA"/>
    <property type="match status" value="1"/>
</dbReference>
<keyword evidence="2" id="KW-0813">Transport</keyword>
<accession>A0ABU7R7S9</accession>
<feature type="transmembrane region" description="Helical" evidence="11">
    <location>
        <begin position="1071"/>
        <end position="1095"/>
    </location>
</feature>
<evidence type="ECO:0000256" key="8">
    <source>
        <dbReference type="ARBA" id="ARBA00023136"/>
    </source>
</evidence>
<dbReference type="EMBL" id="JAZGJQ010000001">
    <property type="protein sequence ID" value="MEE6146637.1"/>
    <property type="molecule type" value="Genomic_DNA"/>
</dbReference>
<dbReference type="InterPro" id="IPR017911">
    <property type="entry name" value="MacB-like_ATP-bd"/>
</dbReference>
<keyword evidence="4 11" id="KW-0812">Transmembrane</keyword>
<dbReference type="Gene3D" id="3.40.50.300">
    <property type="entry name" value="P-loop containing nucleotide triphosphate hydrolases"/>
    <property type="match status" value="1"/>
</dbReference>
<keyword evidence="3" id="KW-1003">Cell membrane</keyword>
<dbReference type="CDD" id="cd03255">
    <property type="entry name" value="ABC_MJ0796_LolCDE_FtsE"/>
    <property type="match status" value="1"/>
</dbReference>
<comment type="subcellular location">
    <subcellularLocation>
        <location evidence="1">Cell inner membrane</location>
        <topology evidence="1">Multi-pass membrane protein</topology>
    </subcellularLocation>
</comment>
<comment type="caution">
    <text evidence="13">The sequence shown here is derived from an EMBL/GenBank/DDBJ whole genome shotgun (WGS) entry which is preliminary data.</text>
</comment>
<reference evidence="13 14" key="1">
    <citation type="submission" date="2024-01" db="EMBL/GenBank/DDBJ databases">
        <title>Description of Olsenella sp. nov., isolated from pig feces.</title>
        <authorList>
            <person name="Chang Y.-H."/>
        </authorList>
    </citation>
    <scope>NUCLEOTIDE SEQUENCE [LARGE SCALE GENOMIC DNA]</scope>
    <source>
        <strain evidence="13 14">YH-ols2223</strain>
    </source>
</reference>
<feature type="domain" description="ABC transporter" evidence="12">
    <location>
        <begin position="2"/>
        <end position="240"/>
    </location>
</feature>
<dbReference type="InterPro" id="IPR027417">
    <property type="entry name" value="P-loop_NTPase"/>
</dbReference>
<dbReference type="PANTHER" id="PTHR42798">
    <property type="entry name" value="LIPOPROTEIN-RELEASING SYSTEM ATP-BINDING PROTEIN LOLD"/>
    <property type="match status" value="1"/>
</dbReference>
<evidence type="ECO:0000256" key="3">
    <source>
        <dbReference type="ARBA" id="ARBA00022475"/>
    </source>
</evidence>
<keyword evidence="5" id="KW-0547">Nucleotide-binding</keyword>
<keyword evidence="6 13" id="KW-0067">ATP-binding</keyword>
<evidence type="ECO:0000256" key="1">
    <source>
        <dbReference type="ARBA" id="ARBA00004429"/>
    </source>
</evidence>
<evidence type="ECO:0000256" key="4">
    <source>
        <dbReference type="ARBA" id="ARBA00022692"/>
    </source>
</evidence>
<evidence type="ECO:0000256" key="2">
    <source>
        <dbReference type="ARBA" id="ARBA00022448"/>
    </source>
</evidence>
<dbReference type="Proteomes" id="UP001332931">
    <property type="component" value="Unassembled WGS sequence"/>
</dbReference>
<keyword evidence="14" id="KW-1185">Reference proteome</keyword>
<evidence type="ECO:0000256" key="9">
    <source>
        <dbReference type="ARBA" id="ARBA00038388"/>
    </source>
</evidence>
<dbReference type="SUPFAM" id="SSF52540">
    <property type="entry name" value="P-loop containing nucleoside triphosphate hydrolases"/>
    <property type="match status" value="1"/>
</dbReference>
<dbReference type="InterPro" id="IPR003439">
    <property type="entry name" value="ABC_transporter-like_ATP-bd"/>
</dbReference>
<feature type="transmembrane region" description="Helical" evidence="11">
    <location>
        <begin position="1025"/>
        <end position="1050"/>
    </location>
</feature>
<feature type="compositionally biased region" description="Polar residues" evidence="10">
    <location>
        <begin position="367"/>
        <end position="380"/>
    </location>
</feature>
<proteinExistence type="inferred from homology"/>
<sequence length="1154" mass="122933">MLELHQIKKTYATEGFTQVALDGVSVTFRDNEFVAVLGPSGSGKTTMLNILGGLDHADSGEIVVNGVSTKDFSSKDWDTYRNHRVGFIFQSYNLIPHQSVLSNVELALTLSGVGRAERERRALSALADVGLAEHARKRPSQLSGGQMQRVAIARALVNDPDIVLADEPTGALDTQTSVQVMDILKRIASDRLVVMVTHNPELAERYATRIVRVRDGRVEGDTDPFDPARPETAQGRGATVALPVAGDETVAMPAQSAPPAASAPGAGRGAARADDAHERGKSRRHASMGFLTALSLSANNLWSKKGRTILTAFAGSIGIIGIAAILAISNGVNNYIAKTEEDALSHYPLAITQGSANVSELMGQMGASATESDGTGQQGSVSGGDEIPESTVVSDMFSQVRLNDLASFKAFLDSGQSGVEEHASSIEYKYGIYPKMYAADTSKGVTRLGSPLSSGQSSMQQAGASLGLSSSSSAEGFEELLDDQALLDSQYDVVAGSWPTGEDEAVLVLDANGKISDYTLYCLGILDPQQLKDLVDSISASGERPALPDTNVGLTYDDALGLTFKVVDPSSCYQYNADTATWTDMTGDEGFMRGVVDSAMTLRVVGVVRPNATTQNTSMQEGVAYTHALTQRLMADAASSQIVRQQLDDPDVDVFTGKTFEELRSASGASFDMSQIFSVDEDALRGAFSFDQDKFAQAMSSSGDGLDLSGMDLSGMDLSGLDLSGVDTSSLSSVFSPEAVARLVADAPQPDLSKLAADVDPSRQQAATEAAQRLADGFGDYWLANMAKYTKTDQNGGHYYDWQAAWSDYTTVDPEGRQRYAEAVAAASTGTDDLSAKLRFVMQDYLTDQFAPYFSERMGALMSQAADAMAQQLAVALQTQMQSAAGALGSQLSAAISSQMQGQMEGLSSAMADSFSVDADAFRNAIHFNLTQEDLTSLLTNYANASSLTYENNLTTLGYADESDPHEIDIYPRSFSDKEDVLKIVDGYNDRMRAQGEDDKVISYTDLMGTLLSSVTDIVNLVSTVLIAFVSISLVVSSIMIAIITYISVLERKKEIGILRAMGASKLNVANIFNAETFIEGLVSGVFAILVVLVAEVPVNRFVYGWKHVSGIMALSPANAAVLIVISVVLTLVAGIIPSTIAARRDPVEALRSE</sequence>
<dbReference type="PANTHER" id="PTHR42798:SF6">
    <property type="entry name" value="CELL DIVISION ATP-BINDING PROTEIN FTSE"/>
    <property type="match status" value="1"/>
</dbReference>
<gene>
    <name evidence="13" type="ORF">VXJ25_01300</name>
</gene>
<dbReference type="Pfam" id="PF00005">
    <property type="entry name" value="ABC_tran"/>
    <property type="match status" value="1"/>
</dbReference>
<feature type="region of interest" description="Disordered" evidence="10">
    <location>
        <begin position="254"/>
        <end position="284"/>
    </location>
</feature>
<evidence type="ECO:0000313" key="13">
    <source>
        <dbReference type="EMBL" id="MEE6146637.1"/>
    </source>
</evidence>
<name>A0ABU7R7S9_9ACTN</name>
<organism evidence="13 14">
    <name type="scientific">Olsenella absiana</name>
    <dbReference type="NCBI Taxonomy" id="3115222"/>
    <lineage>
        <taxon>Bacteria</taxon>
        <taxon>Bacillati</taxon>
        <taxon>Actinomycetota</taxon>
        <taxon>Coriobacteriia</taxon>
        <taxon>Coriobacteriales</taxon>
        <taxon>Atopobiaceae</taxon>
        <taxon>Olsenella</taxon>
    </lineage>
</organism>
<evidence type="ECO:0000259" key="12">
    <source>
        <dbReference type="PROSITE" id="PS50893"/>
    </source>
</evidence>
<keyword evidence="7 11" id="KW-1133">Transmembrane helix</keyword>
<dbReference type="GO" id="GO:0005524">
    <property type="term" value="F:ATP binding"/>
    <property type="evidence" value="ECO:0007669"/>
    <property type="project" value="UniProtKB-KW"/>
</dbReference>
<feature type="region of interest" description="Disordered" evidence="10">
    <location>
        <begin position="367"/>
        <end position="388"/>
    </location>
</feature>
<evidence type="ECO:0000256" key="7">
    <source>
        <dbReference type="ARBA" id="ARBA00022989"/>
    </source>
</evidence>
<feature type="transmembrane region" description="Helical" evidence="11">
    <location>
        <begin position="1115"/>
        <end position="1137"/>
    </location>
</feature>
<evidence type="ECO:0000256" key="10">
    <source>
        <dbReference type="SAM" id="MobiDB-lite"/>
    </source>
</evidence>
<dbReference type="Pfam" id="PF02687">
    <property type="entry name" value="FtsX"/>
    <property type="match status" value="1"/>
</dbReference>